<name>A0ABP6SZX7_9ACTN</name>
<gene>
    <name evidence="2" type="ORF">GCM10020369_37570</name>
</gene>
<accession>A0ABP6SZX7</accession>
<dbReference type="InterPro" id="IPR036388">
    <property type="entry name" value="WH-like_DNA-bd_sf"/>
</dbReference>
<dbReference type="Proteomes" id="UP001501676">
    <property type="component" value="Unassembled WGS sequence"/>
</dbReference>
<dbReference type="PANTHER" id="PTHR37318">
    <property type="entry name" value="BSL7504 PROTEIN"/>
    <property type="match status" value="1"/>
</dbReference>
<dbReference type="Pfam" id="PF13601">
    <property type="entry name" value="HTH_34"/>
    <property type="match status" value="1"/>
</dbReference>
<proteinExistence type="predicted"/>
<dbReference type="RefSeq" id="WP_345729428.1">
    <property type="nucleotide sequence ID" value="NZ_BAAAYN010000023.1"/>
</dbReference>
<dbReference type="Gene3D" id="1.10.10.10">
    <property type="entry name" value="Winged helix-like DNA-binding domain superfamily/Winged helix DNA-binding domain"/>
    <property type="match status" value="1"/>
</dbReference>
<evidence type="ECO:0000313" key="3">
    <source>
        <dbReference type="Proteomes" id="UP001501676"/>
    </source>
</evidence>
<dbReference type="PANTHER" id="PTHR37318:SF1">
    <property type="entry name" value="BSL7504 PROTEIN"/>
    <property type="match status" value="1"/>
</dbReference>
<dbReference type="InterPro" id="IPR036390">
    <property type="entry name" value="WH_DNA-bd_sf"/>
</dbReference>
<sequence>MTEAHPRHSLDPLIHRPVALSIVAALDAVDEADFATVRDLVLVSDSTLSKQVAALEAAGYVAVRKTFVGRRGKTYLSMTPAGRNAFRAHMDALLKIAGRTARST</sequence>
<dbReference type="InterPro" id="IPR027395">
    <property type="entry name" value="WH_DNA-bd_dom"/>
</dbReference>
<keyword evidence="3" id="KW-1185">Reference proteome</keyword>
<dbReference type="EMBL" id="BAAAYN010000023">
    <property type="protein sequence ID" value="GAA3389024.1"/>
    <property type="molecule type" value="Genomic_DNA"/>
</dbReference>
<reference evidence="3" key="1">
    <citation type="journal article" date="2019" name="Int. J. Syst. Evol. Microbiol.">
        <title>The Global Catalogue of Microorganisms (GCM) 10K type strain sequencing project: providing services to taxonomists for standard genome sequencing and annotation.</title>
        <authorList>
            <consortium name="The Broad Institute Genomics Platform"/>
            <consortium name="The Broad Institute Genome Sequencing Center for Infectious Disease"/>
            <person name="Wu L."/>
            <person name="Ma J."/>
        </authorList>
    </citation>
    <scope>NUCLEOTIDE SEQUENCE [LARGE SCALE GENOMIC DNA]</scope>
    <source>
        <strain evidence="3">JCM 9458</strain>
    </source>
</reference>
<comment type="caution">
    <text evidence="2">The sequence shown here is derived from an EMBL/GenBank/DDBJ whole genome shotgun (WGS) entry which is preliminary data.</text>
</comment>
<evidence type="ECO:0000313" key="2">
    <source>
        <dbReference type="EMBL" id="GAA3389024.1"/>
    </source>
</evidence>
<dbReference type="SUPFAM" id="SSF46785">
    <property type="entry name" value="Winged helix' DNA-binding domain"/>
    <property type="match status" value="1"/>
</dbReference>
<organism evidence="2 3">
    <name type="scientific">Cryptosporangium minutisporangium</name>
    <dbReference type="NCBI Taxonomy" id="113569"/>
    <lineage>
        <taxon>Bacteria</taxon>
        <taxon>Bacillati</taxon>
        <taxon>Actinomycetota</taxon>
        <taxon>Actinomycetes</taxon>
        <taxon>Cryptosporangiales</taxon>
        <taxon>Cryptosporangiaceae</taxon>
        <taxon>Cryptosporangium</taxon>
    </lineage>
</organism>
<protein>
    <submittedName>
        <fullName evidence="2">Transcriptional regulator</fullName>
    </submittedName>
</protein>
<evidence type="ECO:0000259" key="1">
    <source>
        <dbReference type="Pfam" id="PF13601"/>
    </source>
</evidence>
<feature type="domain" description="Winged helix DNA-binding" evidence="1">
    <location>
        <begin position="19"/>
        <end position="95"/>
    </location>
</feature>